<feature type="region of interest" description="Disordered" evidence="2">
    <location>
        <begin position="711"/>
        <end position="734"/>
    </location>
</feature>
<proteinExistence type="predicted"/>
<feature type="compositionally biased region" description="Polar residues" evidence="2">
    <location>
        <begin position="596"/>
        <end position="613"/>
    </location>
</feature>
<feature type="compositionally biased region" description="Low complexity" evidence="2">
    <location>
        <begin position="289"/>
        <end position="302"/>
    </location>
</feature>
<feature type="region of interest" description="Disordered" evidence="2">
    <location>
        <begin position="215"/>
        <end position="251"/>
    </location>
</feature>
<feature type="compositionally biased region" description="Low complexity" evidence="2">
    <location>
        <begin position="217"/>
        <end position="230"/>
    </location>
</feature>
<feature type="coiled-coil region" evidence="1">
    <location>
        <begin position="426"/>
        <end position="460"/>
    </location>
</feature>
<dbReference type="EMBL" id="VJMJ01000250">
    <property type="protein sequence ID" value="KAF0725120.1"/>
    <property type="molecule type" value="Genomic_DNA"/>
</dbReference>
<name>A0A6G0WFB1_9STRA</name>
<gene>
    <name evidence="3" type="ORF">Ae201684_016351</name>
</gene>
<dbReference type="VEuPathDB" id="FungiDB:AeMF1_018427"/>
<feature type="region of interest" description="Disordered" evidence="2">
    <location>
        <begin position="288"/>
        <end position="350"/>
    </location>
</feature>
<feature type="compositionally biased region" description="Acidic residues" evidence="2">
    <location>
        <begin position="231"/>
        <end position="251"/>
    </location>
</feature>
<keyword evidence="1" id="KW-0175">Coiled coil</keyword>
<feature type="region of interest" description="Disordered" evidence="2">
    <location>
        <begin position="1"/>
        <end position="126"/>
    </location>
</feature>
<evidence type="ECO:0000313" key="3">
    <source>
        <dbReference type="EMBL" id="KAF0725120.1"/>
    </source>
</evidence>
<feature type="compositionally biased region" description="Low complexity" evidence="2">
    <location>
        <begin position="538"/>
        <end position="554"/>
    </location>
</feature>
<dbReference type="Proteomes" id="UP000481153">
    <property type="component" value="Unassembled WGS sequence"/>
</dbReference>
<evidence type="ECO:0000313" key="4">
    <source>
        <dbReference type="Proteomes" id="UP000481153"/>
    </source>
</evidence>
<keyword evidence="4" id="KW-1185">Reference proteome</keyword>
<organism evidence="3 4">
    <name type="scientific">Aphanomyces euteiches</name>
    <dbReference type="NCBI Taxonomy" id="100861"/>
    <lineage>
        <taxon>Eukaryota</taxon>
        <taxon>Sar</taxon>
        <taxon>Stramenopiles</taxon>
        <taxon>Oomycota</taxon>
        <taxon>Saprolegniomycetes</taxon>
        <taxon>Saprolegniales</taxon>
        <taxon>Verrucalvaceae</taxon>
        <taxon>Aphanomyces</taxon>
    </lineage>
</organism>
<feature type="compositionally biased region" description="Polar residues" evidence="2">
    <location>
        <begin position="32"/>
        <end position="53"/>
    </location>
</feature>
<sequence>MSAHQETKPTKSAHTSKFGRRAIDAAAEETGRSQSLPVQVDSSVQLESRSSAPVSRRSGVLGSVLSGMRPPPVVPGYSAKGDSYDRSSRRRPEKKQAPATSDEVPPHLVVFPPAPPYLPSPASSASSCDEWVYDRNDLYQPAIELTEREAELFGSPSSDTPGHEFEYRPNRIEARVFDPEVDHPSGFATSLHTLRKERVSLPPAPAPPLFHIKEEPVTSSAVTSSAPVEAYSEDSEFTTSWEDEPDVEEDKAEASILAERFWRADVEASLTTATVDGVVLPRYLPRVGSASAPSTSAVTVASGEAGLLREEEDSKAEESDSGTLDLGESDGDIRDSSKTLPTVMNADPQPIMRGDLMASWERSLPDSDSLRPAAQEMVLAQRTLLQAATELHERVAEGFDQDVVRKKLRVLQQASVALSGSVVSFSANVSLEVERLSGRLEASEKENASLASRLTELEAQFSAVEASRVQHDQETLEKIDTINDLLGQIGTPASSAAAVPGEVSPTHEDRLRKLEETARAWPQVAAKMNDRLGQLEQSSSVIPSSALPPAVPSATLEREVQNEVVSGSATASPAGGGEDNLPSEPESEEDPSGSSQVESLPVQASNGSEQPSALSGGDWDYYSRMLGISAEDLKAAKDLDFEPSAKCPNRARCGFVGTSRVACLNPLGSCGKHKAEELLPAELERERRRQVANGIFLLLVPVTRRTAAIKRERRAARKTAAADGGKGSSKKSKK</sequence>
<protein>
    <submittedName>
        <fullName evidence="3">Uncharacterized protein</fullName>
    </submittedName>
</protein>
<reference evidence="3 4" key="1">
    <citation type="submission" date="2019-07" db="EMBL/GenBank/DDBJ databases">
        <title>Genomics analysis of Aphanomyces spp. identifies a new class of oomycete effector associated with host adaptation.</title>
        <authorList>
            <person name="Gaulin E."/>
        </authorList>
    </citation>
    <scope>NUCLEOTIDE SEQUENCE [LARGE SCALE GENOMIC DNA]</scope>
    <source>
        <strain evidence="3 4">ATCC 201684</strain>
    </source>
</reference>
<accession>A0A6G0WFB1</accession>
<feature type="region of interest" description="Disordered" evidence="2">
    <location>
        <begin position="536"/>
        <end position="616"/>
    </location>
</feature>
<evidence type="ECO:0000256" key="1">
    <source>
        <dbReference type="SAM" id="Coils"/>
    </source>
</evidence>
<comment type="caution">
    <text evidence="3">The sequence shown here is derived from an EMBL/GenBank/DDBJ whole genome shotgun (WGS) entry which is preliminary data.</text>
</comment>
<evidence type="ECO:0000256" key="2">
    <source>
        <dbReference type="SAM" id="MobiDB-lite"/>
    </source>
</evidence>
<dbReference type="AlphaFoldDB" id="A0A6G0WFB1"/>